<feature type="transmembrane region" description="Helical" evidence="1">
    <location>
        <begin position="38"/>
        <end position="59"/>
    </location>
</feature>
<keyword evidence="3" id="KW-1185">Reference proteome</keyword>
<dbReference type="RefSeq" id="WP_190540620.1">
    <property type="nucleotide sequence ID" value="NZ_CAWPNO010000049.1"/>
</dbReference>
<name>A0ABR8A9F0_9CYAN</name>
<evidence type="ECO:0000256" key="1">
    <source>
        <dbReference type="SAM" id="Phobius"/>
    </source>
</evidence>
<comment type="caution">
    <text evidence="2">The sequence shown here is derived from an EMBL/GenBank/DDBJ whole genome shotgun (WGS) entry which is preliminary data.</text>
</comment>
<dbReference type="EMBL" id="JACJQH010000018">
    <property type="protein sequence ID" value="MBD2196488.1"/>
    <property type="molecule type" value="Genomic_DNA"/>
</dbReference>
<dbReference type="Gene3D" id="3.30.470.20">
    <property type="entry name" value="ATP-grasp fold, B domain"/>
    <property type="match status" value="1"/>
</dbReference>
<proteinExistence type="predicted"/>
<evidence type="ECO:0008006" key="4">
    <source>
        <dbReference type="Google" id="ProtNLM"/>
    </source>
</evidence>
<evidence type="ECO:0000313" key="2">
    <source>
        <dbReference type="EMBL" id="MBD2196488.1"/>
    </source>
</evidence>
<dbReference type="Proteomes" id="UP000658514">
    <property type="component" value="Unassembled WGS sequence"/>
</dbReference>
<accession>A0ABR8A9F0</accession>
<keyword evidence="1" id="KW-1133">Transmembrane helix</keyword>
<evidence type="ECO:0000313" key="3">
    <source>
        <dbReference type="Proteomes" id="UP000658514"/>
    </source>
</evidence>
<keyword evidence="1" id="KW-0472">Membrane</keyword>
<gene>
    <name evidence="2" type="ORF">H6G24_13430</name>
</gene>
<sequence>MELTKQFKELLPKSIAELFSEYKIIYRTYYHWLDKKDVTGIIIIISYIIRITIVNFFLARKTILFYPDKPYPGTVIYKICLHLGYSITNDPTKKFDLAFKWQDSTFSQPDNFLQKLAARTEVFNINCNDISKNHVDKIFKDIFGYSSLVDPFTFKGKIVRKSNMNATHDGKIIDAPLEETESGYLYQKLIHNEVDENFVQDIRVTIFKDKITYLALKYRPIQNRFNIKSYAKISAPEEIFTQEEIKKIINFARTIGLDYGDLDILRDREDNKIYIIDANNTPWGLNSDHMSKSLEKIALTKLSKSFKIIFIDSKTNACA</sequence>
<protein>
    <recommendedName>
        <fullName evidence="4">ATP-grasp domain-containing protein</fullName>
    </recommendedName>
</protein>
<reference evidence="2 3" key="1">
    <citation type="journal article" date="2020" name="ISME J.">
        <title>Comparative genomics reveals insights into cyanobacterial evolution and habitat adaptation.</title>
        <authorList>
            <person name="Chen M.Y."/>
            <person name="Teng W.K."/>
            <person name="Zhao L."/>
            <person name="Hu C.X."/>
            <person name="Zhou Y.K."/>
            <person name="Han B.P."/>
            <person name="Song L.R."/>
            <person name="Shu W.S."/>
        </authorList>
    </citation>
    <scope>NUCLEOTIDE SEQUENCE [LARGE SCALE GENOMIC DNA]</scope>
    <source>
        <strain evidence="2 3">FACHB-288</strain>
    </source>
</reference>
<organism evidence="2 3">
    <name type="scientific">Calothrix parietina FACHB-288</name>
    <dbReference type="NCBI Taxonomy" id="2692896"/>
    <lineage>
        <taxon>Bacteria</taxon>
        <taxon>Bacillati</taxon>
        <taxon>Cyanobacteriota</taxon>
        <taxon>Cyanophyceae</taxon>
        <taxon>Nostocales</taxon>
        <taxon>Calotrichaceae</taxon>
        <taxon>Calothrix</taxon>
    </lineage>
</organism>
<dbReference type="SUPFAM" id="SSF56059">
    <property type="entry name" value="Glutathione synthetase ATP-binding domain-like"/>
    <property type="match status" value="1"/>
</dbReference>
<keyword evidence="1" id="KW-0812">Transmembrane</keyword>